<evidence type="ECO:0000313" key="3">
    <source>
        <dbReference type="Proteomes" id="UP000253919"/>
    </source>
</evidence>
<keyword evidence="2" id="KW-0012">Acyltransferase</keyword>
<dbReference type="InterPro" id="IPR000182">
    <property type="entry name" value="GNAT_dom"/>
</dbReference>
<protein>
    <submittedName>
        <fullName evidence="2">Ribosomal-protein-alanine N-acetyltransferase</fullName>
        <ecNumber evidence="2">2.3.1.267</ecNumber>
    </submittedName>
</protein>
<dbReference type="OrthoDB" id="9788916at2"/>
<dbReference type="EMBL" id="QASA01000001">
    <property type="protein sequence ID" value="RDC64401.1"/>
    <property type="molecule type" value="Genomic_DNA"/>
</dbReference>
<dbReference type="GO" id="GO:0008999">
    <property type="term" value="F:protein-N-terminal-alanine acetyltransferase activity"/>
    <property type="evidence" value="ECO:0007669"/>
    <property type="project" value="UniProtKB-EC"/>
</dbReference>
<organism evidence="2 3">
    <name type="scientific">Adhaeribacter pallidiroseus</name>
    <dbReference type="NCBI Taxonomy" id="2072847"/>
    <lineage>
        <taxon>Bacteria</taxon>
        <taxon>Pseudomonadati</taxon>
        <taxon>Bacteroidota</taxon>
        <taxon>Cytophagia</taxon>
        <taxon>Cytophagales</taxon>
        <taxon>Hymenobacteraceae</taxon>
        <taxon>Adhaeribacter</taxon>
    </lineage>
</organism>
<proteinExistence type="predicted"/>
<dbReference type="Pfam" id="PF13302">
    <property type="entry name" value="Acetyltransf_3"/>
    <property type="match status" value="1"/>
</dbReference>
<evidence type="ECO:0000313" key="2">
    <source>
        <dbReference type="EMBL" id="RDC64401.1"/>
    </source>
</evidence>
<dbReference type="InterPro" id="IPR016181">
    <property type="entry name" value="Acyl_CoA_acyltransferase"/>
</dbReference>
<dbReference type="SUPFAM" id="SSF55729">
    <property type="entry name" value="Acyl-CoA N-acyltransferases (Nat)"/>
    <property type="match status" value="1"/>
</dbReference>
<sequence>MLRLVELTDLSEIHHLHSLPETDAFNTLGIPGNSLETEVILKKWISDQQQLEIKNYTFLVEHTTTQQFIGLIALVLGNPKFQTGRVWYKLHPSHWNQGFATEALNSVLNFGFEDLKLHRIEAGCAVDNIGSRKVLEKVGMSLEGRKRQVLPLKSGWSDNWEYAILETDARLPRATTSKKP</sequence>
<keyword evidence="3" id="KW-1185">Reference proteome</keyword>
<reference evidence="2 3" key="1">
    <citation type="submission" date="2018-04" db="EMBL/GenBank/DDBJ databases">
        <title>Adhaeribacter sp. HMF7616 genome sequencing and assembly.</title>
        <authorList>
            <person name="Kang H."/>
            <person name="Kang J."/>
            <person name="Cha I."/>
            <person name="Kim H."/>
            <person name="Joh K."/>
        </authorList>
    </citation>
    <scope>NUCLEOTIDE SEQUENCE [LARGE SCALE GENOMIC DNA]</scope>
    <source>
        <strain evidence="2 3">HMF7616</strain>
    </source>
</reference>
<evidence type="ECO:0000259" key="1">
    <source>
        <dbReference type="PROSITE" id="PS51186"/>
    </source>
</evidence>
<name>A0A369QHN2_9BACT</name>
<gene>
    <name evidence="2" type="ORF">AHMF7616_03015</name>
</gene>
<dbReference type="InterPro" id="IPR051531">
    <property type="entry name" value="N-acetyltransferase"/>
</dbReference>
<dbReference type="PROSITE" id="PS51186">
    <property type="entry name" value="GNAT"/>
    <property type="match status" value="1"/>
</dbReference>
<dbReference type="Gene3D" id="3.40.630.30">
    <property type="match status" value="1"/>
</dbReference>
<dbReference type="PANTHER" id="PTHR43792">
    <property type="entry name" value="GNAT FAMILY, PUTATIVE (AFU_ORTHOLOGUE AFUA_3G00765)-RELATED-RELATED"/>
    <property type="match status" value="1"/>
</dbReference>
<accession>A0A369QHN2</accession>
<dbReference type="Proteomes" id="UP000253919">
    <property type="component" value="Unassembled WGS sequence"/>
</dbReference>
<feature type="domain" description="N-acetyltransferase" evidence="1">
    <location>
        <begin position="1"/>
        <end position="167"/>
    </location>
</feature>
<dbReference type="EC" id="2.3.1.267" evidence="2"/>
<dbReference type="AlphaFoldDB" id="A0A369QHN2"/>
<keyword evidence="2" id="KW-0808">Transferase</keyword>
<comment type="caution">
    <text evidence="2">The sequence shown here is derived from an EMBL/GenBank/DDBJ whole genome shotgun (WGS) entry which is preliminary data.</text>
</comment>